<name>A0ABV3M6X1_9ACTN</name>
<accession>A0ABV3M6X1</accession>
<keyword evidence="2" id="KW-1185">Reference proteome</keyword>
<sequence length="44" mass="4868">MSGIVRYCWRCDKPITKEHPGTSAVKVSISAGGAVIWLHKKCPR</sequence>
<evidence type="ECO:0000313" key="1">
    <source>
        <dbReference type="EMBL" id="MEW2366979.1"/>
    </source>
</evidence>
<comment type="caution">
    <text evidence="1">The sequence shown here is derived from an EMBL/GenBank/DDBJ whole genome shotgun (WGS) entry which is preliminary data.</text>
</comment>
<reference evidence="1 2" key="1">
    <citation type="submission" date="2024-06" db="EMBL/GenBank/DDBJ databases">
        <title>The Natural Products Discovery Center: Release of the First 8490 Sequenced Strains for Exploring Actinobacteria Biosynthetic Diversity.</title>
        <authorList>
            <person name="Kalkreuter E."/>
            <person name="Kautsar S.A."/>
            <person name="Yang D."/>
            <person name="Bader C.D."/>
            <person name="Teijaro C.N."/>
            <person name="Fluegel L."/>
            <person name="Davis C.M."/>
            <person name="Simpson J.R."/>
            <person name="Lauterbach L."/>
            <person name="Steele A.D."/>
            <person name="Gui C."/>
            <person name="Meng S."/>
            <person name="Li G."/>
            <person name="Viehrig K."/>
            <person name="Ye F."/>
            <person name="Su P."/>
            <person name="Kiefer A.F."/>
            <person name="Nichols A."/>
            <person name="Cepeda A.J."/>
            <person name="Yan W."/>
            <person name="Fan B."/>
            <person name="Jiang Y."/>
            <person name="Adhikari A."/>
            <person name="Zheng C.-J."/>
            <person name="Schuster L."/>
            <person name="Cowan T.M."/>
            <person name="Smanski M.J."/>
            <person name="Chevrette M.G."/>
            <person name="De Carvalho L.P.S."/>
            <person name="Shen B."/>
        </authorList>
    </citation>
    <scope>NUCLEOTIDE SEQUENCE [LARGE SCALE GENOMIC DNA]</scope>
    <source>
        <strain evidence="1 2">NPDC047833</strain>
    </source>
</reference>
<organism evidence="1 2">
    <name type="scientific">Streptomyces huasconensis</name>
    <dbReference type="NCBI Taxonomy" id="1854574"/>
    <lineage>
        <taxon>Bacteria</taxon>
        <taxon>Bacillati</taxon>
        <taxon>Actinomycetota</taxon>
        <taxon>Actinomycetes</taxon>
        <taxon>Kitasatosporales</taxon>
        <taxon>Streptomycetaceae</taxon>
        <taxon>Streptomyces</taxon>
    </lineage>
</organism>
<dbReference type="Proteomes" id="UP001553843">
    <property type="component" value="Unassembled WGS sequence"/>
</dbReference>
<dbReference type="RefSeq" id="WP_359777388.1">
    <property type="nucleotide sequence ID" value="NZ_JBEYRR010000004.1"/>
</dbReference>
<evidence type="ECO:0000313" key="2">
    <source>
        <dbReference type="Proteomes" id="UP001553843"/>
    </source>
</evidence>
<gene>
    <name evidence="1" type="ORF">AB0887_34140</name>
</gene>
<proteinExistence type="predicted"/>
<dbReference type="EMBL" id="JBEYRS010000021">
    <property type="protein sequence ID" value="MEW2366979.1"/>
    <property type="molecule type" value="Genomic_DNA"/>
</dbReference>
<protein>
    <submittedName>
        <fullName evidence="1">Uncharacterized protein</fullName>
    </submittedName>
</protein>